<proteinExistence type="predicted"/>
<dbReference type="Gene3D" id="3.40.50.2300">
    <property type="match status" value="1"/>
</dbReference>
<organism evidence="3 4">
    <name type="scientific">Shewanella algae</name>
    <dbReference type="NCBI Taxonomy" id="38313"/>
    <lineage>
        <taxon>Bacteria</taxon>
        <taxon>Pseudomonadati</taxon>
        <taxon>Pseudomonadota</taxon>
        <taxon>Gammaproteobacteria</taxon>
        <taxon>Alteromonadales</taxon>
        <taxon>Shewanellaceae</taxon>
        <taxon>Shewanella</taxon>
    </lineage>
</organism>
<accession>A0A380BIS0</accession>
<reference evidence="3 4" key="1">
    <citation type="submission" date="2018-06" db="EMBL/GenBank/DDBJ databases">
        <authorList>
            <consortium name="Pathogen Informatics"/>
            <person name="Doyle S."/>
        </authorList>
    </citation>
    <scope>NUCLEOTIDE SEQUENCE [LARGE SCALE GENOMIC DNA]</scope>
    <source>
        <strain evidence="3 4">NCTC10738</strain>
    </source>
</reference>
<evidence type="ECO:0000256" key="2">
    <source>
        <dbReference type="PROSITE-ProRule" id="PRU00169"/>
    </source>
</evidence>
<name>A0A380BIS0_9GAMM</name>
<dbReference type="AlphaFoldDB" id="A0A380BIS0"/>
<sequence>MSFNILLVDDNNISQQALAELFQSQGWHCTLATNGMQGLACAERQNFDAVISGFFMPLLDGPHFIPLLRQLDGYANLPVVVLSTHSQEEVAASMDMSQVNGFWRKPLNCDTKQQLLDHLSTEIVAWRIKAA</sequence>
<comment type="caution">
    <text evidence="2">Lacks conserved residue(s) required for the propagation of feature annotation.</text>
</comment>
<dbReference type="GO" id="GO:0000160">
    <property type="term" value="P:phosphorelay signal transduction system"/>
    <property type="evidence" value="ECO:0007669"/>
    <property type="project" value="InterPro"/>
</dbReference>
<dbReference type="InterPro" id="IPR050595">
    <property type="entry name" value="Bact_response_regulator"/>
</dbReference>
<dbReference type="CDD" id="cd17546">
    <property type="entry name" value="REC_hyHK_CKI1_RcsC-like"/>
    <property type="match status" value="1"/>
</dbReference>
<dbReference type="Proteomes" id="UP000254069">
    <property type="component" value="Unassembled WGS sequence"/>
</dbReference>
<dbReference type="Pfam" id="PF00072">
    <property type="entry name" value="Response_reg"/>
    <property type="match status" value="1"/>
</dbReference>
<evidence type="ECO:0000256" key="1">
    <source>
        <dbReference type="ARBA" id="ARBA00022553"/>
    </source>
</evidence>
<evidence type="ECO:0000313" key="3">
    <source>
        <dbReference type="EMBL" id="SUJ01268.1"/>
    </source>
</evidence>
<protein>
    <submittedName>
        <fullName evidence="3">Response regulator receiver protein Anae109_2439</fullName>
    </submittedName>
</protein>
<dbReference type="PANTHER" id="PTHR44591">
    <property type="entry name" value="STRESS RESPONSE REGULATOR PROTEIN 1"/>
    <property type="match status" value="1"/>
</dbReference>
<dbReference type="PROSITE" id="PS50110">
    <property type="entry name" value="RESPONSE_REGULATORY"/>
    <property type="match status" value="1"/>
</dbReference>
<dbReference type="KEGG" id="salg:BS332_21130"/>
<dbReference type="EMBL" id="UGYO01000002">
    <property type="protein sequence ID" value="SUJ01268.1"/>
    <property type="molecule type" value="Genomic_DNA"/>
</dbReference>
<keyword evidence="4" id="KW-1185">Reference proteome</keyword>
<dbReference type="RefSeq" id="WP_025011503.1">
    <property type="nucleotide sequence ID" value="NZ_AP024609.1"/>
</dbReference>
<dbReference type="InterPro" id="IPR001789">
    <property type="entry name" value="Sig_transdc_resp-reg_receiver"/>
</dbReference>
<evidence type="ECO:0000313" key="4">
    <source>
        <dbReference type="Proteomes" id="UP000254069"/>
    </source>
</evidence>
<dbReference type="SMART" id="SM00448">
    <property type="entry name" value="REC"/>
    <property type="match status" value="1"/>
</dbReference>
<dbReference type="SUPFAM" id="SSF52172">
    <property type="entry name" value="CheY-like"/>
    <property type="match status" value="1"/>
</dbReference>
<dbReference type="GeneID" id="93809850"/>
<keyword evidence="1" id="KW-0597">Phosphoprotein</keyword>
<dbReference type="InterPro" id="IPR011006">
    <property type="entry name" value="CheY-like_superfamily"/>
</dbReference>
<gene>
    <name evidence="3" type="ORF">NCTC10738_03274</name>
</gene>
<dbReference type="PANTHER" id="PTHR44591:SF25">
    <property type="entry name" value="CHEMOTAXIS TWO-COMPONENT RESPONSE REGULATOR"/>
    <property type="match status" value="1"/>
</dbReference>